<feature type="compositionally biased region" description="Polar residues" evidence="1">
    <location>
        <begin position="1"/>
        <end position="13"/>
    </location>
</feature>
<evidence type="ECO:0000256" key="1">
    <source>
        <dbReference type="SAM" id="MobiDB-lite"/>
    </source>
</evidence>
<dbReference type="InterPro" id="IPR044209">
    <property type="entry name" value="MOS11"/>
</dbReference>
<proteinExistence type="predicted"/>
<protein>
    <submittedName>
        <fullName evidence="3">Protein MODIFIER OF SNC1 11</fullName>
    </submittedName>
</protein>
<dbReference type="AlphaFoldDB" id="A0A833VR33"/>
<sequence>MLLSYRSISSILPTTLLMDSQKPEIREDTSKETLDAPPPTTAAKPTPLPSNPNSAMSTAPPSSDPSVVTNDETKNEETVEKGEQKAAVPPVSPSTGSVTDMEKKMRRAERFGVAVVISEEEKRNNRAERFGTATQTVRKGGTGQVEEEQKKKARAERFGLSTNATVDEEVKKKARFERFSPGLKVDASEEEKKKARAIRFAKNSTSPSQPSTNDSSDLNKDAASVIGTA</sequence>
<comment type="caution">
    <text evidence="3">The sequence shown here is derived from an EMBL/GenBank/DDBJ whole genome shotgun (WGS) entry which is preliminary data.</text>
</comment>
<feature type="compositionally biased region" description="Polar residues" evidence="1">
    <location>
        <begin position="202"/>
        <end position="216"/>
    </location>
</feature>
<dbReference type="InterPro" id="IPR040746">
    <property type="entry name" value="THO1_MOS11_C"/>
</dbReference>
<gene>
    <name evidence="3" type="ORF">FCM35_KLT03084</name>
</gene>
<dbReference type="Proteomes" id="UP000623129">
    <property type="component" value="Unassembled WGS sequence"/>
</dbReference>
<accession>A0A833VR33</accession>
<dbReference type="GO" id="GO:0016973">
    <property type="term" value="P:poly(A)+ mRNA export from nucleus"/>
    <property type="evidence" value="ECO:0007669"/>
    <property type="project" value="InterPro"/>
</dbReference>
<feature type="region of interest" description="Disordered" evidence="1">
    <location>
        <begin position="177"/>
        <end position="229"/>
    </location>
</feature>
<feature type="compositionally biased region" description="Basic and acidic residues" evidence="1">
    <location>
        <begin position="21"/>
        <end position="34"/>
    </location>
</feature>
<feature type="compositionally biased region" description="Basic and acidic residues" evidence="1">
    <location>
        <begin position="71"/>
        <end position="84"/>
    </location>
</feature>
<dbReference type="OrthoDB" id="5837849at2759"/>
<dbReference type="EMBL" id="SWLB01000012">
    <property type="protein sequence ID" value="KAF3331678.1"/>
    <property type="molecule type" value="Genomic_DNA"/>
</dbReference>
<evidence type="ECO:0000313" key="4">
    <source>
        <dbReference type="Proteomes" id="UP000623129"/>
    </source>
</evidence>
<evidence type="ECO:0000259" key="2">
    <source>
        <dbReference type="Pfam" id="PF18592"/>
    </source>
</evidence>
<feature type="domain" description="THO1-MOS11 C-terminal" evidence="2">
    <location>
        <begin position="98"/>
        <end position="131"/>
    </location>
</feature>
<dbReference type="PANTHER" id="PTHR47701">
    <property type="entry name" value="PROTEIN MODIFIER OF SNC1 11"/>
    <property type="match status" value="1"/>
</dbReference>
<dbReference type="GO" id="GO:0005634">
    <property type="term" value="C:nucleus"/>
    <property type="evidence" value="ECO:0007669"/>
    <property type="project" value="TreeGrafter"/>
</dbReference>
<reference evidence="3" key="1">
    <citation type="submission" date="2020-01" db="EMBL/GenBank/DDBJ databases">
        <title>Genome sequence of Kobresia littledalei, the first chromosome-level genome in the family Cyperaceae.</title>
        <authorList>
            <person name="Qu G."/>
        </authorList>
    </citation>
    <scope>NUCLEOTIDE SEQUENCE</scope>
    <source>
        <strain evidence="3">C.B.Clarke</strain>
        <tissue evidence="3">Leaf</tissue>
    </source>
</reference>
<dbReference type="PANTHER" id="PTHR47701:SF2">
    <property type="entry name" value="PROTEIN MODIFIER OF SNC1 11"/>
    <property type="match status" value="1"/>
</dbReference>
<feature type="region of interest" description="Disordered" evidence="1">
    <location>
        <begin position="119"/>
        <end position="154"/>
    </location>
</feature>
<evidence type="ECO:0000313" key="3">
    <source>
        <dbReference type="EMBL" id="KAF3331678.1"/>
    </source>
</evidence>
<dbReference type="Pfam" id="PF18592">
    <property type="entry name" value="Tho1_MOS11_C"/>
    <property type="match status" value="1"/>
</dbReference>
<feature type="compositionally biased region" description="Polar residues" evidence="1">
    <location>
        <begin position="51"/>
        <end position="70"/>
    </location>
</feature>
<keyword evidence="4" id="KW-1185">Reference proteome</keyword>
<feature type="compositionally biased region" description="Basic and acidic residues" evidence="1">
    <location>
        <begin position="119"/>
        <end position="129"/>
    </location>
</feature>
<name>A0A833VR33_9POAL</name>
<feature type="region of interest" description="Disordered" evidence="1">
    <location>
        <begin position="1"/>
        <end position="105"/>
    </location>
</feature>
<organism evidence="3 4">
    <name type="scientific">Carex littledalei</name>
    <dbReference type="NCBI Taxonomy" id="544730"/>
    <lineage>
        <taxon>Eukaryota</taxon>
        <taxon>Viridiplantae</taxon>
        <taxon>Streptophyta</taxon>
        <taxon>Embryophyta</taxon>
        <taxon>Tracheophyta</taxon>
        <taxon>Spermatophyta</taxon>
        <taxon>Magnoliopsida</taxon>
        <taxon>Liliopsida</taxon>
        <taxon>Poales</taxon>
        <taxon>Cyperaceae</taxon>
        <taxon>Cyperoideae</taxon>
        <taxon>Cariceae</taxon>
        <taxon>Carex</taxon>
        <taxon>Carex subgen. Euthyceras</taxon>
    </lineage>
</organism>
<feature type="compositionally biased region" description="Pro residues" evidence="1">
    <location>
        <begin position="36"/>
        <end position="50"/>
    </location>
</feature>